<dbReference type="AlphaFoldDB" id="A0A8T2S3T1"/>
<dbReference type="Proteomes" id="UP000825935">
    <property type="component" value="Chromosome 23"/>
</dbReference>
<sequence>MYSTDLGHFFHDQLIGLEHTWYQFQTRLYGVYQLQSLLGVVQSAFRVHETAISVHCPDAKLVFQICTHLGPLCVDSLNPLYFVRSFLAHRHQISWALYFLCIYTVTHLMMP</sequence>
<protein>
    <submittedName>
        <fullName evidence="1">Uncharacterized protein</fullName>
    </submittedName>
</protein>
<reference evidence="1 2" key="1">
    <citation type="submission" date="2021-08" db="EMBL/GenBank/DDBJ databases">
        <title>WGS assembly of Ceratopteris richardii.</title>
        <authorList>
            <person name="Marchant D.B."/>
            <person name="Chen G."/>
            <person name="Jenkins J."/>
            <person name="Shu S."/>
            <person name="Leebens-Mack J."/>
            <person name="Grimwood J."/>
            <person name="Schmutz J."/>
            <person name="Soltis P."/>
            <person name="Soltis D."/>
            <person name="Chen Z.-H."/>
        </authorList>
    </citation>
    <scope>NUCLEOTIDE SEQUENCE [LARGE SCALE GENOMIC DNA]</scope>
    <source>
        <strain evidence="1">Whitten #5841</strain>
        <tissue evidence="1">Leaf</tissue>
    </source>
</reference>
<comment type="caution">
    <text evidence="1">The sequence shown here is derived from an EMBL/GenBank/DDBJ whole genome shotgun (WGS) entry which is preliminary data.</text>
</comment>
<evidence type="ECO:0000313" key="1">
    <source>
        <dbReference type="EMBL" id="KAH7302697.1"/>
    </source>
</evidence>
<evidence type="ECO:0000313" key="2">
    <source>
        <dbReference type="Proteomes" id="UP000825935"/>
    </source>
</evidence>
<organism evidence="1 2">
    <name type="scientific">Ceratopteris richardii</name>
    <name type="common">Triangle waterfern</name>
    <dbReference type="NCBI Taxonomy" id="49495"/>
    <lineage>
        <taxon>Eukaryota</taxon>
        <taxon>Viridiplantae</taxon>
        <taxon>Streptophyta</taxon>
        <taxon>Embryophyta</taxon>
        <taxon>Tracheophyta</taxon>
        <taxon>Polypodiopsida</taxon>
        <taxon>Polypodiidae</taxon>
        <taxon>Polypodiales</taxon>
        <taxon>Pteridineae</taxon>
        <taxon>Pteridaceae</taxon>
        <taxon>Parkerioideae</taxon>
        <taxon>Ceratopteris</taxon>
    </lineage>
</organism>
<name>A0A8T2S3T1_CERRI</name>
<gene>
    <name evidence="1" type="ORF">KP509_23G083300</name>
</gene>
<accession>A0A8T2S3T1</accession>
<proteinExistence type="predicted"/>
<dbReference type="EMBL" id="CM035428">
    <property type="protein sequence ID" value="KAH7302697.1"/>
    <property type="molecule type" value="Genomic_DNA"/>
</dbReference>
<keyword evidence="2" id="KW-1185">Reference proteome</keyword>